<dbReference type="RefSeq" id="WP_143010184.1">
    <property type="nucleotide sequence ID" value="NZ_FNCQ01000024.1"/>
</dbReference>
<organism evidence="2 3">
    <name type="scientific">Prevotella communis</name>
    <dbReference type="NCBI Taxonomy" id="2913614"/>
    <lineage>
        <taxon>Bacteria</taxon>
        <taxon>Pseudomonadati</taxon>
        <taxon>Bacteroidota</taxon>
        <taxon>Bacteroidia</taxon>
        <taxon>Bacteroidales</taxon>
        <taxon>Prevotellaceae</taxon>
        <taxon>Prevotella</taxon>
    </lineage>
</organism>
<proteinExistence type="predicted"/>
<gene>
    <name evidence="2" type="ORF">SAMN04487901_1246</name>
</gene>
<reference evidence="3" key="1">
    <citation type="submission" date="2016-10" db="EMBL/GenBank/DDBJ databases">
        <authorList>
            <person name="Varghese N."/>
            <person name="Submissions S."/>
        </authorList>
    </citation>
    <scope>NUCLEOTIDE SEQUENCE [LARGE SCALE GENOMIC DNA]</scope>
    <source>
        <strain evidence="3">BP1-148</strain>
    </source>
</reference>
<evidence type="ECO:0000256" key="1">
    <source>
        <dbReference type="SAM" id="Phobius"/>
    </source>
</evidence>
<evidence type="ECO:0000313" key="3">
    <source>
        <dbReference type="Proteomes" id="UP000198779"/>
    </source>
</evidence>
<keyword evidence="1" id="KW-0472">Membrane</keyword>
<accession>A0A1G8BUI8</accession>
<dbReference type="Proteomes" id="UP000198779">
    <property type="component" value="Unassembled WGS sequence"/>
</dbReference>
<keyword evidence="3" id="KW-1185">Reference proteome</keyword>
<name>A0A1G8BUI8_9BACT</name>
<dbReference type="STRING" id="645274.SAMN04487901_1246"/>
<dbReference type="SUPFAM" id="SSF52266">
    <property type="entry name" value="SGNH hydrolase"/>
    <property type="match status" value="1"/>
</dbReference>
<dbReference type="Gene3D" id="2.60.120.1360">
    <property type="match status" value="1"/>
</dbReference>
<dbReference type="GO" id="GO:0016788">
    <property type="term" value="F:hydrolase activity, acting on ester bonds"/>
    <property type="evidence" value="ECO:0007669"/>
    <property type="project" value="UniProtKB-ARBA"/>
</dbReference>
<dbReference type="InterPro" id="IPR036514">
    <property type="entry name" value="SGNH_hydro_sf"/>
</dbReference>
<sequence>MNQAARTFILVGLVVVILFAMRFLPTIYLGDNELRQVNILSDLLPETLSGTDSTEVLDIPEPPSVVASVPDTVVVYDSIDGVDTVIPRMIQPQTTPEGVTMIADYGQGQSGGMHHFYQQLARVKELNRPVRIAYFGDSFVEGDILSCDLREQLQTQFGGNGVGWVDCASQIYGFRQTVRHSFEGLREYEVVKRPFNAQVQSIAQRYFTIDGNRATFVYQGSKSRKHLNNWQKATFFFRTEDTITVATKMNSDTLVSDVIGGDGQLQTFTKHHPSMHKIIYSVSAASPKTYLYGVALESNQGIIVDNFSMRGSSGVTLGSIPSAVLREFAAQRPYDLIIFHFGLNVANENVRNYSSYIHQMGSVIRHFKAAYPHTSILVVSMTDRDQRSMEGIHTMAGVESLVGYQQIMAANEQVAFFNLFQAMGGRESMKTLVDKGYANKDYTHISHAGGRRLATHLVKSLLAGFDIYKQQQP</sequence>
<keyword evidence="1" id="KW-0812">Transmembrane</keyword>
<protein>
    <submittedName>
        <fullName evidence="2">Lysophospholipase L1</fullName>
    </submittedName>
</protein>
<dbReference type="EMBL" id="FNCQ01000024">
    <property type="protein sequence ID" value="SDH36390.1"/>
    <property type="molecule type" value="Genomic_DNA"/>
</dbReference>
<evidence type="ECO:0000313" key="2">
    <source>
        <dbReference type="EMBL" id="SDH36390.1"/>
    </source>
</evidence>
<dbReference type="AlphaFoldDB" id="A0A1G8BUI8"/>
<dbReference type="Gene3D" id="3.40.50.1110">
    <property type="entry name" value="SGNH hydrolase"/>
    <property type="match status" value="1"/>
</dbReference>
<keyword evidence="1" id="KW-1133">Transmembrane helix</keyword>
<feature type="transmembrane region" description="Helical" evidence="1">
    <location>
        <begin position="7"/>
        <end position="29"/>
    </location>
</feature>